<dbReference type="EMBL" id="MU865435">
    <property type="protein sequence ID" value="KAK4223216.1"/>
    <property type="molecule type" value="Genomic_DNA"/>
</dbReference>
<evidence type="ECO:0000313" key="1">
    <source>
        <dbReference type="EMBL" id="KAK4223216.1"/>
    </source>
</evidence>
<reference evidence="1" key="2">
    <citation type="submission" date="2023-05" db="EMBL/GenBank/DDBJ databases">
        <authorList>
            <consortium name="Lawrence Berkeley National Laboratory"/>
            <person name="Steindorff A."/>
            <person name="Hensen N."/>
            <person name="Bonometti L."/>
            <person name="Westerberg I."/>
            <person name="Brannstrom I.O."/>
            <person name="Guillou S."/>
            <person name="Cros-Aarteil S."/>
            <person name="Calhoun S."/>
            <person name="Haridas S."/>
            <person name="Kuo A."/>
            <person name="Mondo S."/>
            <person name="Pangilinan J."/>
            <person name="Riley R."/>
            <person name="Labutti K."/>
            <person name="Andreopoulos B."/>
            <person name="Lipzen A."/>
            <person name="Chen C."/>
            <person name="Yanf M."/>
            <person name="Daum C."/>
            <person name="Ng V."/>
            <person name="Clum A."/>
            <person name="Ohm R."/>
            <person name="Martin F."/>
            <person name="Silar P."/>
            <person name="Natvig D."/>
            <person name="Lalanne C."/>
            <person name="Gautier V."/>
            <person name="Ament-Velasquez S.L."/>
            <person name="Kruys A."/>
            <person name="Hutchinson M.I."/>
            <person name="Powell A.J."/>
            <person name="Barry K."/>
            <person name="Miller A.N."/>
            <person name="Grigoriev I.V."/>
            <person name="Debuchy R."/>
            <person name="Gladieux P."/>
            <person name="Thoren M.H."/>
            <person name="Johannesson H."/>
        </authorList>
    </citation>
    <scope>NUCLEOTIDE SEQUENCE</scope>
    <source>
        <strain evidence="1">CBS 990.96</strain>
    </source>
</reference>
<keyword evidence="2" id="KW-1185">Reference proteome</keyword>
<protein>
    <submittedName>
        <fullName evidence="1">Uncharacterized protein</fullName>
    </submittedName>
</protein>
<dbReference type="Pfam" id="PF17043">
    <property type="entry name" value="MAT1-1-2"/>
    <property type="match status" value="1"/>
</dbReference>
<gene>
    <name evidence="1" type="ORF">QBC38DRAFT_459605</name>
</gene>
<comment type="caution">
    <text evidence="1">The sequence shown here is derived from an EMBL/GenBank/DDBJ whole genome shotgun (WGS) entry which is preliminary data.</text>
</comment>
<reference evidence="1" key="1">
    <citation type="journal article" date="2023" name="Mol. Phylogenet. Evol.">
        <title>Genome-scale phylogeny and comparative genomics of the fungal order Sordariales.</title>
        <authorList>
            <person name="Hensen N."/>
            <person name="Bonometti L."/>
            <person name="Westerberg I."/>
            <person name="Brannstrom I.O."/>
            <person name="Guillou S."/>
            <person name="Cros-Aarteil S."/>
            <person name="Calhoun S."/>
            <person name="Haridas S."/>
            <person name="Kuo A."/>
            <person name="Mondo S."/>
            <person name="Pangilinan J."/>
            <person name="Riley R."/>
            <person name="LaButti K."/>
            <person name="Andreopoulos B."/>
            <person name="Lipzen A."/>
            <person name="Chen C."/>
            <person name="Yan M."/>
            <person name="Daum C."/>
            <person name="Ng V."/>
            <person name="Clum A."/>
            <person name="Steindorff A."/>
            <person name="Ohm R.A."/>
            <person name="Martin F."/>
            <person name="Silar P."/>
            <person name="Natvig D.O."/>
            <person name="Lalanne C."/>
            <person name="Gautier V."/>
            <person name="Ament-Velasquez S.L."/>
            <person name="Kruys A."/>
            <person name="Hutchinson M.I."/>
            <person name="Powell A.J."/>
            <person name="Barry K."/>
            <person name="Miller A.N."/>
            <person name="Grigoriev I.V."/>
            <person name="Debuchy R."/>
            <person name="Gladieux P."/>
            <person name="Hiltunen Thoren M."/>
            <person name="Johannesson H."/>
        </authorList>
    </citation>
    <scope>NUCLEOTIDE SEQUENCE</scope>
    <source>
        <strain evidence="1">CBS 990.96</strain>
    </source>
</reference>
<dbReference type="AlphaFoldDB" id="A0AAN7GNJ0"/>
<accession>A0AAN7GNJ0</accession>
<evidence type="ECO:0000313" key="2">
    <source>
        <dbReference type="Proteomes" id="UP001301958"/>
    </source>
</evidence>
<dbReference type="InterPro" id="IPR031472">
    <property type="entry name" value="MAT1-1-2/MatA-2/Smr1"/>
</dbReference>
<sequence length="381" mass="43457">MSTSHRKLGQVVLNLQVEHIRSTIDQDIEDLGTCFRQILQLIGIFLLVTQRHIRSRSTSISVVNAELTTSLITQFLGHSNNILGFLDFITQQTGLPSGGDSHLEKQVQAITCFVKGFLEVLVAQARAADTPGKEWSLILNRNIAVYQGKVVHLNADEIDNGQVRLNLSDPNMDPFLLIHRFHRDPIGYPLRHVPGTQWHKFFADVQPRRNKLLDAVLFRTRKHKRGFRVSIPSTFEFIENDIELLFEGFVDMFESLGQWEEQSPNFRAAISKRNLARVEKRLANKFDGMYNSVDQIFNYDEDTSETPVPQYDILGRIKFEVLNFTLTRSNVGGSVLLEGDEHDPVDYLESDELFFEFQSSIDAVGSDVAESEEEDLDLNLF</sequence>
<name>A0AAN7GNJ0_9PEZI</name>
<organism evidence="1 2">
    <name type="scientific">Podospora fimiseda</name>
    <dbReference type="NCBI Taxonomy" id="252190"/>
    <lineage>
        <taxon>Eukaryota</taxon>
        <taxon>Fungi</taxon>
        <taxon>Dikarya</taxon>
        <taxon>Ascomycota</taxon>
        <taxon>Pezizomycotina</taxon>
        <taxon>Sordariomycetes</taxon>
        <taxon>Sordariomycetidae</taxon>
        <taxon>Sordariales</taxon>
        <taxon>Podosporaceae</taxon>
        <taxon>Podospora</taxon>
    </lineage>
</organism>
<proteinExistence type="predicted"/>
<dbReference type="Proteomes" id="UP001301958">
    <property type="component" value="Unassembled WGS sequence"/>
</dbReference>